<name>A0A1M2VV34_TRAPU</name>
<gene>
    <name evidence="2" type="ORF">TRAPUB_12097</name>
</gene>
<accession>A0A1M2VV34</accession>
<feature type="compositionally biased region" description="Polar residues" evidence="1">
    <location>
        <begin position="188"/>
        <end position="197"/>
    </location>
</feature>
<feature type="region of interest" description="Disordered" evidence="1">
    <location>
        <begin position="269"/>
        <end position="298"/>
    </location>
</feature>
<dbReference type="EMBL" id="MNAD01000648">
    <property type="protein sequence ID" value="OJT11370.1"/>
    <property type="molecule type" value="Genomic_DNA"/>
</dbReference>
<proteinExistence type="predicted"/>
<dbReference type="STRING" id="154538.A0A1M2VV34"/>
<feature type="non-terminal residue" evidence="2">
    <location>
        <position position="798"/>
    </location>
</feature>
<feature type="compositionally biased region" description="Polar residues" evidence="1">
    <location>
        <begin position="7"/>
        <end position="28"/>
    </location>
</feature>
<keyword evidence="3" id="KW-1185">Reference proteome</keyword>
<reference evidence="2 3" key="1">
    <citation type="submission" date="2016-10" db="EMBL/GenBank/DDBJ databases">
        <title>Genome sequence of the basidiomycete white-rot fungus Trametes pubescens.</title>
        <authorList>
            <person name="Makela M.R."/>
            <person name="Granchi Z."/>
            <person name="Peng M."/>
            <person name="De Vries R.P."/>
            <person name="Grigoriev I."/>
            <person name="Riley R."/>
            <person name="Hilden K."/>
        </authorList>
    </citation>
    <scope>NUCLEOTIDE SEQUENCE [LARGE SCALE GENOMIC DNA]</scope>
    <source>
        <strain evidence="2 3">FBCC735</strain>
    </source>
</reference>
<feature type="compositionally biased region" description="Low complexity" evidence="1">
    <location>
        <begin position="280"/>
        <end position="295"/>
    </location>
</feature>
<organism evidence="2 3">
    <name type="scientific">Trametes pubescens</name>
    <name type="common">White-rot fungus</name>
    <dbReference type="NCBI Taxonomy" id="154538"/>
    <lineage>
        <taxon>Eukaryota</taxon>
        <taxon>Fungi</taxon>
        <taxon>Dikarya</taxon>
        <taxon>Basidiomycota</taxon>
        <taxon>Agaricomycotina</taxon>
        <taxon>Agaricomycetes</taxon>
        <taxon>Polyporales</taxon>
        <taxon>Polyporaceae</taxon>
        <taxon>Trametes</taxon>
    </lineage>
</organism>
<feature type="region of interest" description="Disordered" evidence="1">
    <location>
        <begin position="1"/>
        <end position="28"/>
    </location>
</feature>
<dbReference type="OrthoDB" id="3269407at2759"/>
<evidence type="ECO:0000256" key="1">
    <source>
        <dbReference type="SAM" id="MobiDB-lite"/>
    </source>
</evidence>
<feature type="region of interest" description="Disordered" evidence="1">
    <location>
        <begin position="150"/>
        <end position="199"/>
    </location>
</feature>
<dbReference type="Proteomes" id="UP000184267">
    <property type="component" value="Unassembled WGS sequence"/>
</dbReference>
<sequence>MPARRTSAGNNIASSSRVHRSNGSNHSISAQSPVLQAHNLPYASSTTNIPPSPQQKVVQVLINRLKNKLPCNSGISLTELEADEAVQQTVDSLVELSKDSLDMISLALTEQLDKLSKQIEGAGFRSADVLQSQLFLLKVLSLAMASRWGLRPDDTRPNSRGTQPAPSSKPATPDSSAPSGRGRHGSADQLSTPTTTLVEPPALDDNCARYIISVMVLILRQTAPRKHRLASAANLSFDASFQDFESVESHEFGSSDDILGAVPPVISGLPRTMNRARHPSSTSLNSAGPSSSASSRLPQHSVVYEKTSFMVARSILSLHSSIAKYTGRIIYHLSASNWAVVLSRIRQRIHSLAGSADAEPDTADLQLITHSALDKVKLVQCLQELSSLLMNLKTDAQVPVSIALRTAVWNWIELCPDEFNEALLSHRRLEGAPERVYDLLFDLQENTNDKAGAWPTLAVLLSISYDRMKAEYETNAIGAHKTNYRKERNFTELLLRNLPYGSKHSEVSIVCAIDVCRAASRLRPPEGEVDVPLISTALDLAHELKLTLMKWTKDKPFWECPDEIDVAMIADALASLYRFLPEDESITIFLQCLEPERSEAVKICVVKACLALIVEGWKLPWQKSVTPLKEALQTRLNAIFFSVYTRRSEVDTNGSSRKSAIRPKAKRYTSETLPDRDLFILSLLTLWRTDIWWYHDCLQPGEIDGVFAACVTVYSAPADPAVKWSLGRTFRYLIESVVQFPRDSPRYPLLVKWVEEVGPAILASVANHLLNLGTDLPSQRMFIQQLYEIMYCYANPES</sequence>
<feature type="compositionally biased region" description="Polar residues" evidence="1">
    <location>
        <begin position="158"/>
        <end position="178"/>
    </location>
</feature>
<evidence type="ECO:0000313" key="3">
    <source>
        <dbReference type="Proteomes" id="UP000184267"/>
    </source>
</evidence>
<evidence type="ECO:0000313" key="2">
    <source>
        <dbReference type="EMBL" id="OJT11370.1"/>
    </source>
</evidence>
<comment type="caution">
    <text evidence="2">The sequence shown here is derived from an EMBL/GenBank/DDBJ whole genome shotgun (WGS) entry which is preliminary data.</text>
</comment>
<protein>
    <submittedName>
        <fullName evidence="2">Neurofibromin</fullName>
    </submittedName>
</protein>
<dbReference type="AlphaFoldDB" id="A0A1M2VV34"/>